<sequence>MKIVNRSKQSILADNISCADTSFKRLKGLLGRKSLNKGEALIITPSNSIHTFFMRFPIDVLFVDKNNRVIKVISSLKPYRLSPICWQGKFVIELPVGTIQASSTQEGDTLQIL</sequence>
<dbReference type="EMBL" id="PCRK01000063">
    <property type="protein sequence ID" value="PIP19464.1"/>
    <property type="molecule type" value="Genomic_DNA"/>
</dbReference>
<gene>
    <name evidence="1" type="ORF">COX41_02795</name>
</gene>
<protein>
    <recommendedName>
        <fullName evidence="3">DUF192 domain-containing protein</fullName>
    </recommendedName>
</protein>
<dbReference type="Gene3D" id="2.60.120.1140">
    <property type="entry name" value="Protein of unknown function DUF192"/>
    <property type="match status" value="1"/>
</dbReference>
<proteinExistence type="predicted"/>
<comment type="caution">
    <text evidence="1">The sequence shown here is derived from an EMBL/GenBank/DDBJ whole genome shotgun (WGS) entry which is preliminary data.</text>
</comment>
<evidence type="ECO:0000313" key="1">
    <source>
        <dbReference type="EMBL" id="PIP19464.1"/>
    </source>
</evidence>
<dbReference type="InterPro" id="IPR003795">
    <property type="entry name" value="DUF192"/>
</dbReference>
<dbReference type="PANTHER" id="PTHR37953">
    <property type="entry name" value="UPF0127 PROTEIN MJ1496"/>
    <property type="match status" value="1"/>
</dbReference>
<dbReference type="PANTHER" id="PTHR37953:SF1">
    <property type="entry name" value="UPF0127 PROTEIN MJ1496"/>
    <property type="match status" value="1"/>
</dbReference>
<dbReference type="AlphaFoldDB" id="A0A2G9YJS1"/>
<dbReference type="InterPro" id="IPR038695">
    <property type="entry name" value="Saro_0823-like_sf"/>
</dbReference>
<accession>A0A2G9YJS1</accession>
<evidence type="ECO:0008006" key="3">
    <source>
        <dbReference type="Google" id="ProtNLM"/>
    </source>
</evidence>
<organism evidence="1 2">
    <name type="scientific">Candidatus Sherwoodlollariibacterium unditelluris</name>
    <dbReference type="NCBI Taxonomy" id="1974757"/>
    <lineage>
        <taxon>Bacteria</taxon>
        <taxon>Pseudomonadati</taxon>
        <taxon>Candidatus Omnitrophota</taxon>
        <taxon>Candidatus Sherwoodlollariibacterium</taxon>
    </lineage>
</organism>
<dbReference type="Proteomes" id="UP000231292">
    <property type="component" value="Unassembled WGS sequence"/>
</dbReference>
<evidence type="ECO:0000313" key="2">
    <source>
        <dbReference type="Proteomes" id="UP000231292"/>
    </source>
</evidence>
<reference evidence="1 2" key="1">
    <citation type="submission" date="2017-09" db="EMBL/GenBank/DDBJ databases">
        <title>Depth-based differentiation of microbial function through sediment-hosted aquifers and enrichment of novel symbionts in the deep terrestrial subsurface.</title>
        <authorList>
            <person name="Probst A.J."/>
            <person name="Ladd B."/>
            <person name="Jarett J.K."/>
            <person name="Geller-Mcgrath D.E."/>
            <person name="Sieber C.M."/>
            <person name="Emerson J.B."/>
            <person name="Anantharaman K."/>
            <person name="Thomas B.C."/>
            <person name="Malmstrom R."/>
            <person name="Stieglmeier M."/>
            <person name="Klingl A."/>
            <person name="Woyke T."/>
            <person name="Ryan C.M."/>
            <person name="Banfield J.F."/>
        </authorList>
    </citation>
    <scope>NUCLEOTIDE SEQUENCE [LARGE SCALE GENOMIC DNA]</scope>
    <source>
        <strain evidence="1">CG23_combo_of_CG06-09_8_20_14_all_41_10</strain>
    </source>
</reference>
<name>A0A2G9YJS1_9BACT</name>
<dbReference type="Pfam" id="PF02643">
    <property type="entry name" value="DUF192"/>
    <property type="match status" value="1"/>
</dbReference>